<dbReference type="Pfam" id="PF05910">
    <property type="entry name" value="DUF868"/>
    <property type="match status" value="1"/>
</dbReference>
<accession>A0A2Z7AZY1</accession>
<reference evidence="2 3" key="1">
    <citation type="journal article" date="2015" name="Proc. Natl. Acad. Sci. U.S.A.">
        <title>The resurrection genome of Boea hygrometrica: A blueprint for survival of dehydration.</title>
        <authorList>
            <person name="Xiao L."/>
            <person name="Yang G."/>
            <person name="Zhang L."/>
            <person name="Yang X."/>
            <person name="Zhao S."/>
            <person name="Ji Z."/>
            <person name="Zhou Q."/>
            <person name="Hu M."/>
            <person name="Wang Y."/>
            <person name="Chen M."/>
            <person name="Xu Y."/>
            <person name="Jin H."/>
            <person name="Xiao X."/>
            <person name="Hu G."/>
            <person name="Bao F."/>
            <person name="Hu Y."/>
            <person name="Wan P."/>
            <person name="Li L."/>
            <person name="Deng X."/>
            <person name="Kuang T."/>
            <person name="Xiang C."/>
            <person name="Zhu J.K."/>
            <person name="Oliver M.J."/>
            <person name="He Y."/>
        </authorList>
    </citation>
    <scope>NUCLEOTIDE SEQUENCE [LARGE SCALE GENOMIC DNA]</scope>
    <source>
        <strain evidence="3">cv. XS01</strain>
    </source>
</reference>
<evidence type="ECO:0000313" key="2">
    <source>
        <dbReference type="EMBL" id="KZV27609.1"/>
    </source>
</evidence>
<sequence length="267" mass="30927">MVSIPSESCNIKGLERRPSSEDPITDEKSAQNFVTCIHRAKLAEKFRNIDITWAKNLIGHSLHITVENPLDENSQYTCKIDLKTWQFWGKKGLKSLKVEENRVDIFWDLKSAKFSNSPEPKSDYYVAIVSEKEVILLLGDQMKEALRRTKCRLRSEGKREHDIIIESALSGPYDPEMWISIDGIESIRITNLHWRFRGNDTIVVDDVNVEIFWDVHDWLYNGLGSGGGMFIFRQGGEEEETSYWEFCHFLYAWKLENEEAKVDGSKS</sequence>
<dbReference type="Proteomes" id="UP000250235">
    <property type="component" value="Unassembled WGS sequence"/>
</dbReference>
<organism evidence="2 3">
    <name type="scientific">Dorcoceras hygrometricum</name>
    <dbReference type="NCBI Taxonomy" id="472368"/>
    <lineage>
        <taxon>Eukaryota</taxon>
        <taxon>Viridiplantae</taxon>
        <taxon>Streptophyta</taxon>
        <taxon>Embryophyta</taxon>
        <taxon>Tracheophyta</taxon>
        <taxon>Spermatophyta</taxon>
        <taxon>Magnoliopsida</taxon>
        <taxon>eudicotyledons</taxon>
        <taxon>Gunneridae</taxon>
        <taxon>Pentapetalae</taxon>
        <taxon>asterids</taxon>
        <taxon>lamiids</taxon>
        <taxon>Lamiales</taxon>
        <taxon>Gesneriaceae</taxon>
        <taxon>Didymocarpoideae</taxon>
        <taxon>Trichosporeae</taxon>
        <taxon>Loxocarpinae</taxon>
        <taxon>Dorcoceras</taxon>
    </lineage>
</organism>
<dbReference type="PANTHER" id="PTHR31972">
    <property type="entry name" value="EXPRESSED PROTEIN"/>
    <property type="match status" value="1"/>
</dbReference>
<dbReference type="EMBL" id="KV010623">
    <property type="protein sequence ID" value="KZV27609.1"/>
    <property type="molecule type" value="Genomic_DNA"/>
</dbReference>
<evidence type="ECO:0000256" key="1">
    <source>
        <dbReference type="SAM" id="MobiDB-lite"/>
    </source>
</evidence>
<dbReference type="OrthoDB" id="731074at2759"/>
<dbReference type="PANTHER" id="PTHR31972:SF77">
    <property type="entry name" value="DUF868 DOMAIN-CONTAINING PROTEIN"/>
    <property type="match status" value="1"/>
</dbReference>
<evidence type="ECO:0000313" key="3">
    <source>
        <dbReference type="Proteomes" id="UP000250235"/>
    </source>
</evidence>
<keyword evidence="3" id="KW-1185">Reference proteome</keyword>
<evidence type="ECO:0008006" key="4">
    <source>
        <dbReference type="Google" id="ProtNLM"/>
    </source>
</evidence>
<feature type="compositionally biased region" description="Basic and acidic residues" evidence="1">
    <location>
        <begin position="13"/>
        <end position="27"/>
    </location>
</feature>
<dbReference type="AlphaFoldDB" id="A0A2Z7AZY1"/>
<proteinExistence type="predicted"/>
<gene>
    <name evidence="2" type="ORF">F511_11612</name>
</gene>
<protein>
    <recommendedName>
        <fullName evidence="4">DUF868 domain-containing protein</fullName>
    </recommendedName>
</protein>
<name>A0A2Z7AZY1_9LAMI</name>
<dbReference type="InterPro" id="IPR008586">
    <property type="entry name" value="DUF868_pln"/>
</dbReference>
<feature type="region of interest" description="Disordered" evidence="1">
    <location>
        <begin position="1"/>
        <end position="27"/>
    </location>
</feature>